<evidence type="ECO:0000313" key="2">
    <source>
        <dbReference type="EMBL" id="MDU0338938.1"/>
    </source>
</evidence>
<name>A0ABU3S2C3_9HYPH</name>
<reference evidence="2 3" key="1">
    <citation type="submission" date="2023-09" db="EMBL/GenBank/DDBJ databases">
        <title>Whole genome shotgun sequencing (WGS) of Bosea sp. ZW T0_25, isolated from stored onions (Allium cepa).</title>
        <authorList>
            <person name="Stoll D.A."/>
            <person name="Huch M."/>
        </authorList>
    </citation>
    <scope>NUCLEOTIDE SEQUENCE [LARGE SCALE GENOMIC DNA]</scope>
    <source>
        <strain evidence="2 3">ZW T0_25</strain>
    </source>
</reference>
<feature type="transmembrane region" description="Helical" evidence="1">
    <location>
        <begin position="90"/>
        <end position="109"/>
    </location>
</feature>
<keyword evidence="1" id="KW-0812">Transmembrane</keyword>
<comment type="caution">
    <text evidence="2">The sequence shown here is derived from an EMBL/GenBank/DDBJ whole genome shotgun (WGS) entry which is preliminary data.</text>
</comment>
<feature type="transmembrane region" description="Helical" evidence="1">
    <location>
        <begin position="167"/>
        <end position="192"/>
    </location>
</feature>
<feature type="transmembrane region" description="Helical" evidence="1">
    <location>
        <begin position="124"/>
        <end position="147"/>
    </location>
</feature>
<feature type="transmembrane region" description="Helical" evidence="1">
    <location>
        <begin position="282"/>
        <end position="300"/>
    </location>
</feature>
<feature type="transmembrane region" description="Helical" evidence="1">
    <location>
        <begin position="335"/>
        <end position="352"/>
    </location>
</feature>
<organism evidence="2 3">
    <name type="scientific">Bosea rubneri</name>
    <dbReference type="NCBI Taxonomy" id="3075434"/>
    <lineage>
        <taxon>Bacteria</taxon>
        <taxon>Pseudomonadati</taxon>
        <taxon>Pseudomonadota</taxon>
        <taxon>Alphaproteobacteria</taxon>
        <taxon>Hyphomicrobiales</taxon>
        <taxon>Boseaceae</taxon>
        <taxon>Bosea</taxon>
    </lineage>
</organism>
<dbReference type="RefSeq" id="WP_316016861.1">
    <property type="nucleotide sequence ID" value="NZ_JAWDID010000003.1"/>
</dbReference>
<keyword evidence="1" id="KW-0472">Membrane</keyword>
<proteinExistence type="predicted"/>
<evidence type="ECO:0000256" key="1">
    <source>
        <dbReference type="SAM" id="Phobius"/>
    </source>
</evidence>
<sequence>MRRLQTAHSLDTSLAVRLPAGFMKKYLDYLWPLIGLVAVIWSVELLWDKLKTEALTNEAMSARLEHAGLWDSIAIVAGGIGQKIALIPPAAFFHAGLATLVAYAALAWYDRIALLHLGKEKGISWPYISLCSFVTYALSHNIGASVFSGGMVRYRAYHAKGLTAAEIAVLVALCSFTFAFGTILLLGLVLVGEPQILRPLHRLSQWFGIGDTQARLIGFGLLAFCVLYTIGSWLRFKPLRIGKFELVYPRLPIVARQYLAAPLELMGAAGIIYFALPDQGNPGFFIVLGAFLISFSAGLLSQVPGGVGVMEAVFLAVMPGVPAPAVFAALLIWRLFYLILPLVLSLPIVLAFERAQLRKAMAHETQVKAQEQAAAKAAALHIDKPD</sequence>
<feature type="transmembrane region" description="Helical" evidence="1">
    <location>
        <begin position="212"/>
        <end position="236"/>
    </location>
</feature>
<gene>
    <name evidence="2" type="ORF">RKE40_03560</name>
</gene>
<accession>A0ABU3S2C3</accession>
<dbReference type="Proteomes" id="UP001254257">
    <property type="component" value="Unassembled WGS sequence"/>
</dbReference>
<feature type="transmembrane region" description="Helical" evidence="1">
    <location>
        <begin position="257"/>
        <end position="276"/>
    </location>
</feature>
<feature type="transmembrane region" description="Helical" evidence="1">
    <location>
        <begin position="29"/>
        <end position="47"/>
    </location>
</feature>
<evidence type="ECO:0000313" key="3">
    <source>
        <dbReference type="Proteomes" id="UP001254257"/>
    </source>
</evidence>
<dbReference type="EMBL" id="JAWDID010000003">
    <property type="protein sequence ID" value="MDU0338938.1"/>
    <property type="molecule type" value="Genomic_DNA"/>
</dbReference>
<keyword evidence="1" id="KW-1133">Transmembrane helix</keyword>
<keyword evidence="3" id="KW-1185">Reference proteome</keyword>
<protein>
    <submittedName>
        <fullName evidence="2">YbhN family protein</fullName>
    </submittedName>
</protein>